<keyword evidence="3" id="KW-1185">Reference proteome</keyword>
<proteinExistence type="predicted"/>
<evidence type="ECO:0000313" key="2">
    <source>
        <dbReference type="EMBL" id="GAA5149990.1"/>
    </source>
</evidence>
<evidence type="ECO:0000313" key="3">
    <source>
        <dbReference type="Proteomes" id="UP001500221"/>
    </source>
</evidence>
<dbReference type="EMBL" id="BAABKG010000003">
    <property type="protein sequence ID" value="GAA5149990.1"/>
    <property type="molecule type" value="Genomic_DNA"/>
</dbReference>
<sequence length="61" mass="6189">MTFIAVVAAFIGLCWLLIAVGLVVQHVTGRSPVGPGRPGRLRGMRRTGRAGSGMGVGGTGL</sequence>
<feature type="region of interest" description="Disordered" evidence="1">
    <location>
        <begin position="31"/>
        <end position="61"/>
    </location>
</feature>
<dbReference type="RefSeq" id="WP_345459024.1">
    <property type="nucleotide sequence ID" value="NZ_BAABKG010000003.1"/>
</dbReference>
<feature type="compositionally biased region" description="Gly residues" evidence="1">
    <location>
        <begin position="50"/>
        <end position="61"/>
    </location>
</feature>
<dbReference type="Proteomes" id="UP001500221">
    <property type="component" value="Unassembled WGS sequence"/>
</dbReference>
<name>A0ABP9PW17_9ACTN</name>
<organism evidence="2 3">
    <name type="scientific">Nocardioides marinquilinus</name>
    <dbReference type="NCBI Taxonomy" id="1210400"/>
    <lineage>
        <taxon>Bacteria</taxon>
        <taxon>Bacillati</taxon>
        <taxon>Actinomycetota</taxon>
        <taxon>Actinomycetes</taxon>
        <taxon>Propionibacteriales</taxon>
        <taxon>Nocardioidaceae</taxon>
        <taxon>Nocardioides</taxon>
    </lineage>
</organism>
<feature type="compositionally biased region" description="Basic residues" evidence="1">
    <location>
        <begin position="39"/>
        <end position="48"/>
    </location>
</feature>
<comment type="caution">
    <text evidence="2">The sequence shown here is derived from an EMBL/GenBank/DDBJ whole genome shotgun (WGS) entry which is preliminary data.</text>
</comment>
<gene>
    <name evidence="2" type="ORF">GCM10023340_26190</name>
</gene>
<accession>A0ABP9PW17</accession>
<reference evidence="3" key="1">
    <citation type="journal article" date="2019" name="Int. J. Syst. Evol. Microbiol.">
        <title>The Global Catalogue of Microorganisms (GCM) 10K type strain sequencing project: providing services to taxonomists for standard genome sequencing and annotation.</title>
        <authorList>
            <consortium name="The Broad Institute Genomics Platform"/>
            <consortium name="The Broad Institute Genome Sequencing Center for Infectious Disease"/>
            <person name="Wu L."/>
            <person name="Ma J."/>
        </authorList>
    </citation>
    <scope>NUCLEOTIDE SEQUENCE [LARGE SCALE GENOMIC DNA]</scope>
    <source>
        <strain evidence="3">JCM 18459</strain>
    </source>
</reference>
<protein>
    <submittedName>
        <fullName evidence="2">Uncharacterized protein</fullName>
    </submittedName>
</protein>
<evidence type="ECO:0000256" key="1">
    <source>
        <dbReference type="SAM" id="MobiDB-lite"/>
    </source>
</evidence>